<feature type="transmembrane region" description="Helical" evidence="9">
    <location>
        <begin position="23"/>
        <end position="46"/>
    </location>
</feature>
<comment type="subcellular location">
    <subcellularLocation>
        <location evidence="1">Cell membrane</location>
        <topology evidence="1">Multi-pass membrane protein</topology>
    </subcellularLocation>
</comment>
<keyword evidence="4" id="KW-1003">Cell membrane</keyword>
<evidence type="ECO:0000256" key="8">
    <source>
        <dbReference type="SAM" id="MobiDB-lite"/>
    </source>
</evidence>
<dbReference type="PANTHER" id="PTHR21716">
    <property type="entry name" value="TRANSMEMBRANE PROTEIN"/>
    <property type="match status" value="1"/>
</dbReference>
<feature type="region of interest" description="Disordered" evidence="8">
    <location>
        <begin position="356"/>
        <end position="383"/>
    </location>
</feature>
<evidence type="ECO:0000256" key="2">
    <source>
        <dbReference type="ARBA" id="ARBA00009773"/>
    </source>
</evidence>
<feature type="compositionally biased region" description="Basic and acidic residues" evidence="8">
    <location>
        <begin position="366"/>
        <end position="383"/>
    </location>
</feature>
<reference evidence="10" key="1">
    <citation type="submission" date="2021-01" db="EMBL/GenBank/DDBJ databases">
        <title>Whole genome shotgun sequence of Virgisporangium ochraceum NBRC 16418.</title>
        <authorList>
            <person name="Komaki H."/>
            <person name="Tamura T."/>
        </authorList>
    </citation>
    <scope>NUCLEOTIDE SEQUENCE</scope>
    <source>
        <strain evidence="10">NBRC 16418</strain>
    </source>
</reference>
<evidence type="ECO:0000256" key="6">
    <source>
        <dbReference type="ARBA" id="ARBA00022989"/>
    </source>
</evidence>
<dbReference type="PANTHER" id="PTHR21716:SF53">
    <property type="entry name" value="PERMEASE PERM-RELATED"/>
    <property type="match status" value="1"/>
</dbReference>
<evidence type="ECO:0000256" key="7">
    <source>
        <dbReference type="ARBA" id="ARBA00023136"/>
    </source>
</evidence>
<keyword evidence="3" id="KW-0813">Transport</keyword>
<feature type="transmembrane region" description="Helical" evidence="9">
    <location>
        <begin position="320"/>
        <end position="346"/>
    </location>
</feature>
<keyword evidence="6 9" id="KW-1133">Transmembrane helix</keyword>
<proteinExistence type="inferred from homology"/>
<sequence>MRGDAAESRPLDPGSRAWTALPWALRVATLYASCVIVLATGGYLLLRVLGRIAPLTVAVIVALLLAALVEPLMGPVLRLGASRWLAALLGVLAVAVVVALPLMLGWREVMDQFGELGGAVGNGLDKVGDYLVDGPPGLDRAQVDQARDGLTRMLPTSGGDLLTGAVTVFGILTLGLLTAFLLFFLLKDGPTMWAWLVGRLPARRQAAIDDAGRAGWRVLARYTRGMVVVSCIDAVGIGLALLILRVPLALPLILLTFLGGFVPYLGATVAGSAAVLVTLMSNNLTDALIVLATVLTVQSVEGYLLEPLIVGRAVRLHPVAVLLAVVAGGLVGGVGGAVIAVPLLAFGYQVTVRLTRSPQSPPTQRTPRDGAHIRRLRHGGDQP</sequence>
<dbReference type="EMBL" id="BOPH01000088">
    <property type="protein sequence ID" value="GIJ71664.1"/>
    <property type="molecule type" value="Genomic_DNA"/>
</dbReference>
<dbReference type="GO" id="GO:0055085">
    <property type="term" value="P:transmembrane transport"/>
    <property type="evidence" value="ECO:0007669"/>
    <property type="project" value="TreeGrafter"/>
</dbReference>
<dbReference type="RefSeq" id="WP_203931508.1">
    <property type="nucleotide sequence ID" value="NZ_BOPH01000088.1"/>
</dbReference>
<comment type="caution">
    <text evidence="10">The sequence shown here is derived from an EMBL/GenBank/DDBJ whole genome shotgun (WGS) entry which is preliminary data.</text>
</comment>
<feature type="transmembrane region" description="Helical" evidence="9">
    <location>
        <begin position="52"/>
        <end position="72"/>
    </location>
</feature>
<keyword evidence="7 9" id="KW-0472">Membrane</keyword>
<dbReference type="AlphaFoldDB" id="A0A8J4EEE1"/>
<accession>A0A8J4EEE1</accession>
<dbReference type="Pfam" id="PF01594">
    <property type="entry name" value="AI-2E_transport"/>
    <property type="match status" value="1"/>
</dbReference>
<evidence type="ECO:0000256" key="1">
    <source>
        <dbReference type="ARBA" id="ARBA00004651"/>
    </source>
</evidence>
<evidence type="ECO:0000256" key="3">
    <source>
        <dbReference type="ARBA" id="ARBA00022448"/>
    </source>
</evidence>
<dbReference type="GO" id="GO:0005886">
    <property type="term" value="C:plasma membrane"/>
    <property type="evidence" value="ECO:0007669"/>
    <property type="project" value="UniProtKB-SubCell"/>
</dbReference>
<dbReference type="InterPro" id="IPR002549">
    <property type="entry name" value="AI-2E-like"/>
</dbReference>
<evidence type="ECO:0000313" key="10">
    <source>
        <dbReference type="EMBL" id="GIJ71664.1"/>
    </source>
</evidence>
<evidence type="ECO:0000256" key="5">
    <source>
        <dbReference type="ARBA" id="ARBA00022692"/>
    </source>
</evidence>
<feature type="compositionally biased region" description="Polar residues" evidence="8">
    <location>
        <begin position="356"/>
        <end position="365"/>
    </location>
</feature>
<organism evidence="10 11">
    <name type="scientific">Virgisporangium ochraceum</name>
    <dbReference type="NCBI Taxonomy" id="65505"/>
    <lineage>
        <taxon>Bacteria</taxon>
        <taxon>Bacillati</taxon>
        <taxon>Actinomycetota</taxon>
        <taxon>Actinomycetes</taxon>
        <taxon>Micromonosporales</taxon>
        <taxon>Micromonosporaceae</taxon>
        <taxon>Virgisporangium</taxon>
    </lineage>
</organism>
<evidence type="ECO:0000256" key="4">
    <source>
        <dbReference type="ARBA" id="ARBA00022475"/>
    </source>
</evidence>
<keyword evidence="11" id="KW-1185">Reference proteome</keyword>
<evidence type="ECO:0000256" key="9">
    <source>
        <dbReference type="SAM" id="Phobius"/>
    </source>
</evidence>
<name>A0A8J4EEE1_9ACTN</name>
<feature type="transmembrane region" description="Helical" evidence="9">
    <location>
        <begin position="84"/>
        <end position="106"/>
    </location>
</feature>
<evidence type="ECO:0000313" key="11">
    <source>
        <dbReference type="Proteomes" id="UP000635606"/>
    </source>
</evidence>
<feature type="transmembrane region" description="Helical" evidence="9">
    <location>
        <begin position="252"/>
        <end position="277"/>
    </location>
</feature>
<comment type="similarity">
    <text evidence="2">Belongs to the autoinducer-2 exporter (AI-2E) (TC 2.A.86) family.</text>
</comment>
<feature type="transmembrane region" description="Helical" evidence="9">
    <location>
        <begin position="226"/>
        <end position="246"/>
    </location>
</feature>
<dbReference type="Proteomes" id="UP000635606">
    <property type="component" value="Unassembled WGS sequence"/>
</dbReference>
<protein>
    <submittedName>
        <fullName evidence="10">AI-2E family transporter</fullName>
    </submittedName>
</protein>
<keyword evidence="5 9" id="KW-0812">Transmembrane</keyword>
<feature type="transmembrane region" description="Helical" evidence="9">
    <location>
        <begin position="161"/>
        <end position="186"/>
    </location>
</feature>
<feature type="transmembrane region" description="Helical" evidence="9">
    <location>
        <begin position="284"/>
        <end position="300"/>
    </location>
</feature>
<gene>
    <name evidence="10" type="ORF">Voc01_065810</name>
</gene>